<dbReference type="GO" id="GO:0080043">
    <property type="term" value="F:quercetin 3-O-glucosyltransferase activity"/>
    <property type="evidence" value="ECO:0007669"/>
    <property type="project" value="TreeGrafter"/>
</dbReference>
<dbReference type="OMA" id="NARYICK"/>
<dbReference type="Gene3D" id="3.40.50.2000">
    <property type="entry name" value="Glycogen Phosphorylase B"/>
    <property type="match status" value="2"/>
</dbReference>
<proteinExistence type="inferred from homology"/>
<dbReference type="InterPro" id="IPR035595">
    <property type="entry name" value="UDP_glycos_trans_CS"/>
</dbReference>
<dbReference type="AlphaFoldDB" id="A0A5P1FB92"/>
<dbReference type="FunFam" id="3.40.50.2000:FF:000027">
    <property type="entry name" value="Glycosyltransferase"/>
    <property type="match status" value="1"/>
</dbReference>
<sequence>MERPHVVMLSAPGQGHINPMLKLADILHSKGFFITFVTTDHTHQKVLASQGPDALQGFVGFRFEIIPDGVSLPSSGSQEHVVKWCLVTYENCVAPFKDLLMRLNNSTGVPKITCVVYNWLMTFALHVAEELRIPAFVFMTMSACGFIGSLYLDDLIQRGYTPLKDESQLTNGYLDTPVDFLPGLKDIRLRDLPSFIRTVDADGLIFKFGKVASEKCLEAKGLILNTFDLLETDVLNVLNSMFQKVYTIGPLLSHIVTGPTKSLCLNLWKEEDHGYMEWLDQQRPSSVIYVNFGSLITITTEELIEFAWGLANSNHPFLWVIRPDLVEGHCDILPKGFIDKTKDRSYLLSWCAQEEVISHNSIGGFLTHCGWNSTLESVNSGVPMICWPRFDDQCTNARYICKQWGTGIEIDEDVQREQVTGKLKELMEGDKGKEMRKNVIHWKQRAKSATIQGGSSYENIVRLTMDITRIFS</sequence>
<dbReference type="CDD" id="cd03784">
    <property type="entry name" value="GT1_Gtf-like"/>
    <property type="match status" value="1"/>
</dbReference>
<evidence type="ECO:0000256" key="1">
    <source>
        <dbReference type="ARBA" id="ARBA00009995"/>
    </source>
</evidence>
<dbReference type="PROSITE" id="PS00375">
    <property type="entry name" value="UDPGT"/>
    <property type="match status" value="1"/>
</dbReference>
<protein>
    <recommendedName>
        <fullName evidence="5">Glycosyltransferase</fullName>
        <ecNumber evidence="5">2.4.1.-</ecNumber>
    </recommendedName>
</protein>
<dbReference type="InterPro" id="IPR002213">
    <property type="entry name" value="UDP_glucos_trans"/>
</dbReference>
<dbReference type="SUPFAM" id="SSF53756">
    <property type="entry name" value="UDP-Glycosyltransferase/glycogen phosphorylase"/>
    <property type="match status" value="1"/>
</dbReference>
<keyword evidence="3 4" id="KW-0808">Transferase</keyword>
<dbReference type="GO" id="GO:0080044">
    <property type="term" value="F:quercetin 7-O-glucosyltransferase activity"/>
    <property type="evidence" value="ECO:0007669"/>
    <property type="project" value="TreeGrafter"/>
</dbReference>
<evidence type="ECO:0000256" key="4">
    <source>
        <dbReference type="RuleBase" id="RU003718"/>
    </source>
</evidence>
<name>A0A5P1FB92_ASPOF</name>
<dbReference type="EC" id="2.4.1.-" evidence="5"/>
<reference evidence="7" key="1">
    <citation type="journal article" date="2017" name="Nat. Commun.">
        <title>The asparagus genome sheds light on the origin and evolution of a young Y chromosome.</title>
        <authorList>
            <person name="Harkess A."/>
            <person name="Zhou J."/>
            <person name="Xu C."/>
            <person name="Bowers J.E."/>
            <person name="Van der Hulst R."/>
            <person name="Ayyampalayam S."/>
            <person name="Mercati F."/>
            <person name="Riccardi P."/>
            <person name="McKain M.R."/>
            <person name="Kakrana A."/>
            <person name="Tang H."/>
            <person name="Ray J."/>
            <person name="Groenendijk J."/>
            <person name="Arikit S."/>
            <person name="Mathioni S.M."/>
            <person name="Nakano M."/>
            <person name="Shan H."/>
            <person name="Telgmann-Rauber A."/>
            <person name="Kanno A."/>
            <person name="Yue Z."/>
            <person name="Chen H."/>
            <person name="Li W."/>
            <person name="Chen Y."/>
            <person name="Xu X."/>
            <person name="Zhang Y."/>
            <person name="Luo S."/>
            <person name="Chen H."/>
            <person name="Gao J."/>
            <person name="Mao Z."/>
            <person name="Pires J.C."/>
            <person name="Luo M."/>
            <person name="Kudrna D."/>
            <person name="Wing R.A."/>
            <person name="Meyers B.C."/>
            <person name="Yi K."/>
            <person name="Kong H."/>
            <person name="Lavrijsen P."/>
            <person name="Sunseri F."/>
            <person name="Falavigna A."/>
            <person name="Ye Y."/>
            <person name="Leebens-Mack J.H."/>
            <person name="Chen G."/>
        </authorList>
    </citation>
    <scope>NUCLEOTIDE SEQUENCE [LARGE SCALE GENOMIC DNA]</scope>
    <source>
        <strain evidence="7">cv. DH0086</strain>
    </source>
</reference>
<accession>A0A5P1FB92</accession>
<dbReference type="PANTHER" id="PTHR11926">
    <property type="entry name" value="GLUCOSYL/GLUCURONOSYL TRANSFERASES"/>
    <property type="match status" value="1"/>
</dbReference>
<dbReference type="Gramene" id="ONK74089">
    <property type="protein sequence ID" value="ONK74089"/>
    <property type="gene ID" value="A4U43_C03F2660"/>
</dbReference>
<dbReference type="FunFam" id="3.40.50.2000:FF:000065">
    <property type="entry name" value="Glycosyltransferase"/>
    <property type="match status" value="1"/>
</dbReference>
<evidence type="ECO:0000313" key="6">
    <source>
        <dbReference type="EMBL" id="ONK74089.1"/>
    </source>
</evidence>
<gene>
    <name evidence="6" type="ORF">A4U43_C03F2660</name>
</gene>
<dbReference type="EMBL" id="CM007383">
    <property type="protein sequence ID" value="ONK74089.1"/>
    <property type="molecule type" value="Genomic_DNA"/>
</dbReference>
<evidence type="ECO:0000256" key="2">
    <source>
        <dbReference type="ARBA" id="ARBA00022676"/>
    </source>
</evidence>
<dbReference type="Proteomes" id="UP000243459">
    <property type="component" value="Chromosome 3"/>
</dbReference>
<keyword evidence="2 4" id="KW-0328">Glycosyltransferase</keyword>
<keyword evidence="7" id="KW-1185">Reference proteome</keyword>
<comment type="similarity">
    <text evidence="1 4">Belongs to the UDP-glycosyltransferase family.</text>
</comment>
<evidence type="ECO:0000256" key="5">
    <source>
        <dbReference type="RuleBase" id="RU362057"/>
    </source>
</evidence>
<evidence type="ECO:0000256" key="3">
    <source>
        <dbReference type="ARBA" id="ARBA00022679"/>
    </source>
</evidence>
<dbReference type="OrthoDB" id="5835829at2759"/>
<dbReference type="PANTHER" id="PTHR11926:SF1498">
    <property type="entry name" value="GLYCOSYLTRANSFERASE"/>
    <property type="match status" value="1"/>
</dbReference>
<evidence type="ECO:0000313" key="7">
    <source>
        <dbReference type="Proteomes" id="UP000243459"/>
    </source>
</evidence>
<dbReference type="Pfam" id="PF00201">
    <property type="entry name" value="UDPGT"/>
    <property type="match status" value="1"/>
</dbReference>
<organism evidence="6 7">
    <name type="scientific">Asparagus officinalis</name>
    <name type="common">Garden asparagus</name>
    <dbReference type="NCBI Taxonomy" id="4686"/>
    <lineage>
        <taxon>Eukaryota</taxon>
        <taxon>Viridiplantae</taxon>
        <taxon>Streptophyta</taxon>
        <taxon>Embryophyta</taxon>
        <taxon>Tracheophyta</taxon>
        <taxon>Spermatophyta</taxon>
        <taxon>Magnoliopsida</taxon>
        <taxon>Liliopsida</taxon>
        <taxon>Asparagales</taxon>
        <taxon>Asparagaceae</taxon>
        <taxon>Asparagoideae</taxon>
        <taxon>Asparagus</taxon>
    </lineage>
</organism>